<dbReference type="InterPro" id="IPR004090">
    <property type="entry name" value="Chemotax_Me-accpt_rcpt"/>
</dbReference>
<dbReference type="SUPFAM" id="SSF58104">
    <property type="entry name" value="Methyl-accepting chemotaxis protein (MCP) signaling domain"/>
    <property type="match status" value="1"/>
</dbReference>
<evidence type="ECO:0000256" key="4">
    <source>
        <dbReference type="PROSITE-ProRule" id="PRU00284"/>
    </source>
</evidence>
<evidence type="ECO:0000259" key="7">
    <source>
        <dbReference type="PROSITE" id="PS50885"/>
    </source>
</evidence>
<evidence type="ECO:0000259" key="6">
    <source>
        <dbReference type="PROSITE" id="PS50111"/>
    </source>
</evidence>
<dbReference type="InterPro" id="IPR003660">
    <property type="entry name" value="HAMP_dom"/>
</dbReference>
<dbReference type="Gene3D" id="1.10.287.950">
    <property type="entry name" value="Methyl-accepting chemotaxis protein"/>
    <property type="match status" value="1"/>
</dbReference>
<proteinExistence type="inferred from homology"/>
<evidence type="ECO:0000313" key="8">
    <source>
        <dbReference type="EMBL" id="MEX1665366.1"/>
    </source>
</evidence>
<accession>A0ABV3TVR9</accession>
<feature type="domain" description="HAMP" evidence="7">
    <location>
        <begin position="643"/>
        <end position="695"/>
    </location>
</feature>
<dbReference type="SUPFAM" id="SSF55785">
    <property type="entry name" value="PYP-like sensor domain (PAS domain)"/>
    <property type="match status" value="1"/>
</dbReference>
<evidence type="ECO:0000256" key="2">
    <source>
        <dbReference type="ARBA" id="ARBA00023224"/>
    </source>
</evidence>
<dbReference type="Gene3D" id="3.30.450.20">
    <property type="entry name" value="PAS domain"/>
    <property type="match status" value="4"/>
</dbReference>
<organism evidence="8 9">
    <name type="scientific">Zhongshania arctica</name>
    <dbReference type="NCBI Taxonomy" id="3238302"/>
    <lineage>
        <taxon>Bacteria</taxon>
        <taxon>Pseudomonadati</taxon>
        <taxon>Pseudomonadota</taxon>
        <taxon>Gammaproteobacteria</taxon>
        <taxon>Cellvibrionales</taxon>
        <taxon>Spongiibacteraceae</taxon>
        <taxon>Zhongshania</taxon>
    </lineage>
</organism>
<dbReference type="PROSITE" id="PS50885">
    <property type="entry name" value="HAMP"/>
    <property type="match status" value="1"/>
</dbReference>
<dbReference type="CDD" id="cd11386">
    <property type="entry name" value="MCP_signal"/>
    <property type="match status" value="1"/>
</dbReference>
<dbReference type="InterPro" id="IPR035965">
    <property type="entry name" value="PAS-like_dom_sf"/>
</dbReference>
<name>A0ABV3TVR9_9GAMM</name>
<dbReference type="PRINTS" id="PR00260">
    <property type="entry name" value="CHEMTRNSDUCR"/>
</dbReference>
<keyword evidence="9" id="KW-1185">Reference proteome</keyword>
<comment type="caution">
    <text evidence="8">The sequence shown here is derived from an EMBL/GenBank/DDBJ whole genome shotgun (WGS) entry which is preliminary data.</text>
</comment>
<dbReference type="Gene3D" id="1.20.120.1530">
    <property type="match status" value="1"/>
</dbReference>
<evidence type="ECO:0000256" key="5">
    <source>
        <dbReference type="SAM" id="MobiDB-lite"/>
    </source>
</evidence>
<comment type="similarity">
    <text evidence="3">Belongs to the methyl-accepting chemotaxis (MCP) protein family.</text>
</comment>
<reference evidence="8 9" key="1">
    <citation type="journal article" date="2011" name="Int. J. Syst. Evol. Microbiol.">
        <title>Zhongshania antarctica gen. nov., sp. nov. and Zhongshania guokunii sp. nov., gammaproteobacteria respectively isolated from coastal attached (fast) ice and surface seawater of the Antarctic.</title>
        <authorList>
            <person name="Li H.J."/>
            <person name="Zhang X.Y."/>
            <person name="Chen C.X."/>
            <person name="Zhang Y.J."/>
            <person name="Gao Z.M."/>
            <person name="Yu Y."/>
            <person name="Chen X.L."/>
            <person name="Chen B."/>
            <person name="Zhang Y.Z."/>
        </authorList>
    </citation>
    <scope>NUCLEOTIDE SEQUENCE [LARGE SCALE GENOMIC DNA]</scope>
    <source>
        <strain evidence="8 9">R06B22</strain>
    </source>
</reference>
<dbReference type="Pfam" id="PF13188">
    <property type="entry name" value="PAS_8"/>
    <property type="match status" value="3"/>
</dbReference>
<feature type="compositionally biased region" description="Low complexity" evidence="5">
    <location>
        <begin position="975"/>
        <end position="985"/>
    </location>
</feature>
<sequence>METKIKENTKIRAVPTVAKSKVGAASPRKAPAKAKAAAGKPSPARSGVAALQKELSQWQSLIEGVKAPIMIVDSDLTVTFANSAVMSLMEMHADEISAVYSKFDPENIIGLCVDRLFSKDPSYSSDKLFEASKSSNSKDVAIGELIFNINATSQMDDTGEHVSTILEWSDVTEERADNERVVRLQTAVDGALTAIMMIDRDLVVTYVNDSTRKLLAGYSDELRAVYPGFEVENIVGTCIDIFHKNPAHQRGMLSDPANLPHSVDINVGSLIFNINVTSQMGADGAYIGNTLEWLDVTETRAKETEVARLQTAVGSALTAIMMVDRDLVVTYVNESTNTLLGSHRDAMAAVYPGFNVDNIVGTCIDIFHKNPAHQRGMLANPANLPHSVDINVGHLIFNINVTAQIDNSGNYIGNTLEWLDVTEQRAKEIEIACLQSAVNGAEANLMMCDADLNITYANPAVLQMLRNREDVLRQRFPSFSIDNLIGQSIDQFHKNPSHQRGLLANISGLPAKAELKIADLEFEVNATAVLGANGEYMGNMVEWKDITEQKDAERQIASLIEAASKGELDQRLAAENYQGFMRRLSVSINGLMDAIVSEQANAEKQINELLEGAIAGQLDSRIDDQTTVGFLRRLATSLNRLMDAIGTPLEESSRVMAALSEGDLMQIMDGEYHGQFATMQDALNLSVTNLRDTVTQIREAATGIQSSASEIAQGNLDLSNRTEAQAASLEETASSVEEFTATVKQNAENASQANNLASGARSQAEKGGEVVGRAVGAMREINSSSKRISDIIGVIDEIAFQTNLLALNAAVEAARAGEQGRGFAVVASEVRNLAQRSAQAAKEIKTLIKDSVEKVDEGTKLIDESGSTLGEIVSSVKKVSDIIAEIALASQEQSAGIEQVNKAIAEMDKVTQENAALVEQAAAASQSMDTLSRGLTDQMTYFKTSANELGASDARSGLAPKPAGSRGGDVHQIVPRSKPAAAKAPAPRKKTSNQQTDDWEEF</sequence>
<dbReference type="EMBL" id="JBFRYB010000001">
    <property type="protein sequence ID" value="MEX1665366.1"/>
    <property type="molecule type" value="Genomic_DNA"/>
</dbReference>
<dbReference type="InterPro" id="IPR000014">
    <property type="entry name" value="PAS"/>
</dbReference>
<feature type="region of interest" description="Disordered" evidence="5">
    <location>
        <begin position="19"/>
        <end position="43"/>
    </location>
</feature>
<protein>
    <submittedName>
        <fullName evidence="8">Methyl-accepting chemotaxis protein</fullName>
    </submittedName>
</protein>
<dbReference type="PANTHER" id="PTHR43531:SF14">
    <property type="entry name" value="METHYL-ACCEPTING CHEMOTAXIS PROTEIN I-RELATED"/>
    <property type="match status" value="1"/>
</dbReference>
<dbReference type="Pfam" id="PF00015">
    <property type="entry name" value="MCPsignal"/>
    <property type="match status" value="1"/>
</dbReference>
<dbReference type="Proteomes" id="UP001557484">
    <property type="component" value="Unassembled WGS sequence"/>
</dbReference>
<gene>
    <name evidence="8" type="ORF">AB4875_07680</name>
</gene>
<dbReference type="PANTHER" id="PTHR43531">
    <property type="entry name" value="PROTEIN ICFG"/>
    <property type="match status" value="1"/>
</dbReference>
<feature type="region of interest" description="Disordered" evidence="5">
    <location>
        <begin position="952"/>
        <end position="1002"/>
    </location>
</feature>
<dbReference type="SMART" id="SM00283">
    <property type="entry name" value="MA"/>
    <property type="match status" value="1"/>
</dbReference>
<dbReference type="InterPro" id="IPR004089">
    <property type="entry name" value="MCPsignal_dom"/>
</dbReference>
<feature type="domain" description="Methyl-accepting transducer" evidence="6">
    <location>
        <begin position="700"/>
        <end position="929"/>
    </location>
</feature>
<evidence type="ECO:0000256" key="1">
    <source>
        <dbReference type="ARBA" id="ARBA00022481"/>
    </source>
</evidence>
<dbReference type="PROSITE" id="PS50111">
    <property type="entry name" value="CHEMOTAXIS_TRANSDUC_2"/>
    <property type="match status" value="1"/>
</dbReference>
<keyword evidence="1" id="KW-0488">Methylation</keyword>
<dbReference type="RefSeq" id="WP_368375470.1">
    <property type="nucleotide sequence ID" value="NZ_JBFRYB010000001.1"/>
</dbReference>
<evidence type="ECO:0000313" key="9">
    <source>
        <dbReference type="Proteomes" id="UP001557484"/>
    </source>
</evidence>
<dbReference type="Pfam" id="PF18947">
    <property type="entry name" value="HAMP_2"/>
    <property type="match status" value="1"/>
</dbReference>
<dbReference type="SMART" id="SM00091">
    <property type="entry name" value="PAS"/>
    <property type="match status" value="4"/>
</dbReference>
<feature type="compositionally biased region" description="Low complexity" evidence="5">
    <location>
        <begin position="23"/>
        <end position="43"/>
    </location>
</feature>
<keyword evidence="2 4" id="KW-0807">Transducer</keyword>
<evidence type="ECO:0000256" key="3">
    <source>
        <dbReference type="ARBA" id="ARBA00029447"/>
    </source>
</evidence>
<dbReference type="InterPro" id="IPR051310">
    <property type="entry name" value="MCP_chemotaxis"/>
</dbReference>